<reference evidence="7 8" key="1">
    <citation type="journal article" date="2021" name="Sci. Rep.">
        <title>The distribution of antibiotic resistance genes in chicken gut microbiota commensals.</title>
        <authorList>
            <person name="Juricova H."/>
            <person name="Matiasovicova J."/>
            <person name="Kubasova T."/>
            <person name="Cejkova D."/>
            <person name="Rychlik I."/>
        </authorList>
    </citation>
    <scope>NUCLEOTIDE SEQUENCE [LARGE SCALE GENOMIC DNA]</scope>
    <source>
        <strain evidence="7 8">An768</strain>
    </source>
</reference>
<evidence type="ECO:0000256" key="4">
    <source>
        <dbReference type="ARBA" id="ARBA00023136"/>
    </source>
</evidence>
<evidence type="ECO:0000313" key="8">
    <source>
        <dbReference type="Proteomes" id="UP000782117"/>
    </source>
</evidence>
<evidence type="ECO:0000256" key="3">
    <source>
        <dbReference type="ARBA" id="ARBA00022989"/>
    </source>
</evidence>
<dbReference type="Proteomes" id="UP000782117">
    <property type="component" value="Unassembled WGS sequence"/>
</dbReference>
<dbReference type="PANTHER" id="PTHR37422:SF13">
    <property type="entry name" value="LIPOPOLYSACCHARIDE BIOSYNTHESIS PROTEIN PA4999-RELATED"/>
    <property type="match status" value="1"/>
</dbReference>
<evidence type="ECO:0000256" key="2">
    <source>
        <dbReference type="ARBA" id="ARBA00022692"/>
    </source>
</evidence>
<feature type="transmembrane region" description="Helical" evidence="5">
    <location>
        <begin position="120"/>
        <end position="139"/>
    </location>
</feature>
<dbReference type="EMBL" id="JACJKJ010000006">
    <property type="protein sequence ID" value="MBM6806257.1"/>
    <property type="molecule type" value="Genomic_DNA"/>
</dbReference>
<dbReference type="InterPro" id="IPR011990">
    <property type="entry name" value="TPR-like_helical_dom_sf"/>
</dbReference>
<keyword evidence="3 5" id="KW-1133">Transmembrane helix</keyword>
<evidence type="ECO:0000259" key="6">
    <source>
        <dbReference type="Pfam" id="PF04932"/>
    </source>
</evidence>
<dbReference type="SUPFAM" id="SSF48452">
    <property type="entry name" value="TPR-like"/>
    <property type="match status" value="1"/>
</dbReference>
<gene>
    <name evidence="7" type="ORF">H6A24_07060</name>
</gene>
<dbReference type="Gene3D" id="1.25.40.10">
    <property type="entry name" value="Tetratricopeptide repeat domain"/>
    <property type="match status" value="1"/>
</dbReference>
<dbReference type="Pfam" id="PF13432">
    <property type="entry name" value="TPR_16"/>
    <property type="match status" value="1"/>
</dbReference>
<feature type="transmembrane region" description="Helical" evidence="5">
    <location>
        <begin position="86"/>
        <end position="108"/>
    </location>
</feature>
<evidence type="ECO:0000256" key="5">
    <source>
        <dbReference type="SAM" id="Phobius"/>
    </source>
</evidence>
<dbReference type="InterPro" id="IPR007016">
    <property type="entry name" value="O-antigen_ligase-rel_domated"/>
</dbReference>
<feature type="transmembrane region" description="Helical" evidence="5">
    <location>
        <begin position="151"/>
        <end position="169"/>
    </location>
</feature>
<keyword evidence="4 5" id="KW-0472">Membrane</keyword>
<sequence length="564" mass="63623">MEKGRIKELLKIHVALFLRRLWNYLLLFPIVAVAGVILVTDRGVPPDCLAKQWEWLSVSGMIACGTLVLIALFLPKKLNRLPRFVIWTLILLGGLEAVYGLLQIFGVLESNHSLFALTGTFYNPGPYSGYLAMVLPLAIDEAMRHYRRKKMAYYAALVVVALILCVLPAGMSRAAWLAAGASSLYVLDRWYGWHTCLGAIQKRGIMILLTGLITLAAAVGGMYLMKKDSADGRLLIWRVALNEALKSPFEIQNGDVNFSAVYGEAQEDYFSEHGYTESEERIAGTPDFAFNEYIQMFLMGGVIALTLMVCVIGSAFYFSCKRSNGGGTSGALLSASIFAFFSYPFHIPAFVAAFALLVFISFVDYFRYLHKQSNPFVRLGWIISVVIISIVSRSVYIKNASESRDISRWVQVRLLYHSGAYAAAAASYQELTGMFRNADFRFEYGRSLYKIGKYKEAKEVLDYTLKHYSGDPMILNLLGQVAQAMGDYVEAEEYFLRSTCRLPGRIYPYYLLVRLYADPEYYHPKRLREIAEIVLTKEPKVHSTAIEQMKKEVEKILEKFKTVS</sequence>
<dbReference type="Pfam" id="PF04932">
    <property type="entry name" value="Wzy_C"/>
    <property type="match status" value="1"/>
</dbReference>
<feature type="transmembrane region" description="Helical" evidence="5">
    <location>
        <begin position="376"/>
        <end position="396"/>
    </location>
</feature>
<protein>
    <submittedName>
        <fullName evidence="7">Tetratricopeptide repeat protein</fullName>
    </submittedName>
</protein>
<evidence type="ECO:0000256" key="1">
    <source>
        <dbReference type="ARBA" id="ARBA00004141"/>
    </source>
</evidence>
<feature type="transmembrane region" description="Helical" evidence="5">
    <location>
        <begin position="205"/>
        <end position="225"/>
    </location>
</feature>
<keyword evidence="2 5" id="KW-0812">Transmembrane</keyword>
<feature type="transmembrane region" description="Helical" evidence="5">
    <location>
        <begin position="293"/>
        <end position="318"/>
    </location>
</feature>
<organism evidence="7 8">
    <name type="scientific">Bacteroides caecicola</name>
    <dbReference type="NCBI Taxonomy" id="1462569"/>
    <lineage>
        <taxon>Bacteria</taxon>
        <taxon>Pseudomonadati</taxon>
        <taxon>Bacteroidota</taxon>
        <taxon>Bacteroidia</taxon>
        <taxon>Bacteroidales</taxon>
        <taxon>Bacteroidaceae</taxon>
        <taxon>Bacteroides</taxon>
    </lineage>
</organism>
<dbReference type="PANTHER" id="PTHR37422">
    <property type="entry name" value="TEICHURONIC ACID BIOSYNTHESIS PROTEIN TUAE"/>
    <property type="match status" value="1"/>
</dbReference>
<accession>A0ABS2F7N3</accession>
<keyword evidence="8" id="KW-1185">Reference proteome</keyword>
<comment type="subcellular location">
    <subcellularLocation>
        <location evidence="1">Membrane</location>
        <topology evidence="1">Multi-pass membrane protein</topology>
    </subcellularLocation>
</comment>
<proteinExistence type="predicted"/>
<comment type="caution">
    <text evidence="7">The sequence shown here is derived from an EMBL/GenBank/DDBJ whole genome shotgun (WGS) entry which is preliminary data.</text>
</comment>
<feature type="transmembrane region" description="Helical" evidence="5">
    <location>
        <begin position="175"/>
        <end position="193"/>
    </location>
</feature>
<feature type="domain" description="O-antigen ligase-related" evidence="6">
    <location>
        <begin position="159"/>
        <end position="308"/>
    </location>
</feature>
<name>A0ABS2F7N3_9BACE</name>
<feature type="transmembrane region" description="Helical" evidence="5">
    <location>
        <begin position="21"/>
        <end position="40"/>
    </location>
</feature>
<evidence type="ECO:0000313" key="7">
    <source>
        <dbReference type="EMBL" id="MBM6806257.1"/>
    </source>
</evidence>
<feature type="transmembrane region" description="Helical" evidence="5">
    <location>
        <begin position="349"/>
        <end position="369"/>
    </location>
</feature>
<dbReference type="InterPro" id="IPR051533">
    <property type="entry name" value="WaaL-like"/>
</dbReference>
<dbReference type="RefSeq" id="WP_204499999.1">
    <property type="nucleotide sequence ID" value="NZ_JACJKJ010000006.1"/>
</dbReference>
<feature type="transmembrane region" description="Helical" evidence="5">
    <location>
        <begin position="55"/>
        <end position="74"/>
    </location>
</feature>